<gene>
    <name evidence="1" type="ORF">CYFUS_007039</name>
</gene>
<sequence>MRQHPLMFSLDLPSGSLTAAFPARGKGSLDLTNNFLSKQEIGYYEAELPPGSYERLRKLYESIDFSDLPEVLEVPPDTKTLSVGEMVSESDFDLKNYRLDGVPPKVEPLLDEMRKATEYLRMSPLRALRGEGAATQSDFPIEKPVSFQVTLQNVGTERIETDSPFVTRGVNGETNLRLIVTRDKPPEQLRESETLWLELGADNVHPPEGEKSPAERRVSLKPGETLRFVVRKKLLSTPGRYRAVLTYFTNRGNRGLEVMEGFLSMDLGTFEVK</sequence>
<dbReference type="KEGG" id="cfus:CYFUS_007039"/>
<dbReference type="AlphaFoldDB" id="A0A250JD77"/>
<dbReference type="Proteomes" id="UP000217257">
    <property type="component" value="Chromosome"/>
</dbReference>
<name>A0A250JD77_9BACT</name>
<accession>A0A250JD77</accession>
<organism evidence="1 2">
    <name type="scientific">Cystobacter fuscus</name>
    <dbReference type="NCBI Taxonomy" id="43"/>
    <lineage>
        <taxon>Bacteria</taxon>
        <taxon>Pseudomonadati</taxon>
        <taxon>Myxococcota</taxon>
        <taxon>Myxococcia</taxon>
        <taxon>Myxococcales</taxon>
        <taxon>Cystobacterineae</taxon>
        <taxon>Archangiaceae</taxon>
        <taxon>Cystobacter</taxon>
    </lineage>
</organism>
<dbReference type="EMBL" id="CP022098">
    <property type="protein sequence ID" value="ATB41573.1"/>
    <property type="molecule type" value="Genomic_DNA"/>
</dbReference>
<protein>
    <submittedName>
        <fullName evidence="1">Uncharacterized protein</fullName>
    </submittedName>
</protein>
<evidence type="ECO:0000313" key="2">
    <source>
        <dbReference type="Proteomes" id="UP000217257"/>
    </source>
</evidence>
<reference evidence="1 2" key="1">
    <citation type="submission" date="2017-06" db="EMBL/GenBank/DDBJ databases">
        <title>Sequencing and comparative analysis of myxobacterial genomes.</title>
        <authorList>
            <person name="Rupp O."/>
            <person name="Goesmann A."/>
            <person name="Sogaard-Andersen L."/>
        </authorList>
    </citation>
    <scope>NUCLEOTIDE SEQUENCE [LARGE SCALE GENOMIC DNA]</scope>
    <source>
        <strain evidence="1 2">DSM 52655</strain>
    </source>
</reference>
<proteinExistence type="predicted"/>
<dbReference type="RefSeq" id="WP_095989276.1">
    <property type="nucleotide sequence ID" value="NZ_CP022098.1"/>
</dbReference>
<evidence type="ECO:0000313" key="1">
    <source>
        <dbReference type="EMBL" id="ATB41573.1"/>
    </source>
</evidence>